<sequence>MNCTYIECEGEAVRFADDGKPGFGICQAHAEEMDTLAAAEPFNPGKLVGFWVRAQGGAKKATARLFE</sequence>
<dbReference type="EMBL" id="LAZR01007859">
    <property type="protein sequence ID" value="KKM82465.1"/>
    <property type="molecule type" value="Genomic_DNA"/>
</dbReference>
<reference evidence="1" key="1">
    <citation type="journal article" date="2015" name="Nature">
        <title>Complex archaea that bridge the gap between prokaryotes and eukaryotes.</title>
        <authorList>
            <person name="Spang A."/>
            <person name="Saw J.H."/>
            <person name="Jorgensen S.L."/>
            <person name="Zaremba-Niedzwiedzka K."/>
            <person name="Martijn J."/>
            <person name="Lind A.E."/>
            <person name="van Eijk R."/>
            <person name="Schleper C."/>
            <person name="Guy L."/>
            <person name="Ettema T.J."/>
        </authorList>
    </citation>
    <scope>NUCLEOTIDE SEQUENCE</scope>
</reference>
<accession>A0A0F9N0R6</accession>
<comment type="caution">
    <text evidence="1">The sequence shown here is derived from an EMBL/GenBank/DDBJ whole genome shotgun (WGS) entry which is preliminary data.</text>
</comment>
<protein>
    <submittedName>
        <fullName evidence="1">Uncharacterized protein</fullName>
    </submittedName>
</protein>
<gene>
    <name evidence="1" type="ORF">LCGC14_1319240</name>
</gene>
<name>A0A0F9N0R6_9ZZZZ</name>
<dbReference type="AlphaFoldDB" id="A0A0F9N0R6"/>
<proteinExistence type="predicted"/>
<organism evidence="1">
    <name type="scientific">marine sediment metagenome</name>
    <dbReference type="NCBI Taxonomy" id="412755"/>
    <lineage>
        <taxon>unclassified sequences</taxon>
        <taxon>metagenomes</taxon>
        <taxon>ecological metagenomes</taxon>
    </lineage>
</organism>
<evidence type="ECO:0000313" key="1">
    <source>
        <dbReference type="EMBL" id="KKM82465.1"/>
    </source>
</evidence>